<dbReference type="InterPro" id="IPR011342">
    <property type="entry name" value="Shikimate_DH"/>
</dbReference>
<dbReference type="PATRIC" id="fig|552518.3.peg.2748"/>
<dbReference type="InterPro" id="IPR022893">
    <property type="entry name" value="Shikimate_DH_fam"/>
</dbReference>
<dbReference type="GO" id="GO:0050661">
    <property type="term" value="F:NADP binding"/>
    <property type="evidence" value="ECO:0007669"/>
    <property type="project" value="InterPro"/>
</dbReference>
<gene>
    <name evidence="8" type="primary">aroE</name>
    <name evidence="11" type="ORF">VZ95_14730</name>
</gene>
<dbReference type="SUPFAM" id="SSF51735">
    <property type="entry name" value="NAD(P)-binding Rossmann-fold domains"/>
    <property type="match status" value="1"/>
</dbReference>
<feature type="binding site" evidence="8">
    <location>
        <position position="219"/>
    </location>
    <ligand>
        <name>NADP(+)</name>
        <dbReference type="ChEBI" id="CHEBI:58349"/>
    </ligand>
</feature>
<dbReference type="EMBL" id="LAJY01000412">
    <property type="protein sequence ID" value="KJV08913.1"/>
    <property type="molecule type" value="Genomic_DNA"/>
</dbReference>
<dbReference type="OrthoDB" id="9792692at2"/>
<organism evidence="11 12">
    <name type="scientific">Elstera litoralis</name>
    <dbReference type="NCBI Taxonomy" id="552518"/>
    <lineage>
        <taxon>Bacteria</taxon>
        <taxon>Pseudomonadati</taxon>
        <taxon>Pseudomonadota</taxon>
        <taxon>Alphaproteobacteria</taxon>
        <taxon>Rhodospirillales</taxon>
        <taxon>Rhodospirillaceae</taxon>
        <taxon>Elstera</taxon>
    </lineage>
</organism>
<feature type="domain" description="Quinate/shikimate 5-dehydrogenase/glutamyl-tRNA reductase" evidence="9">
    <location>
        <begin position="123"/>
        <end position="194"/>
    </location>
</feature>
<evidence type="ECO:0000256" key="6">
    <source>
        <dbReference type="ARBA" id="ARBA00023141"/>
    </source>
</evidence>
<dbReference type="NCBIfam" id="TIGR00507">
    <property type="entry name" value="aroE"/>
    <property type="match status" value="1"/>
</dbReference>
<comment type="catalytic activity">
    <reaction evidence="7 8">
        <text>shikimate + NADP(+) = 3-dehydroshikimate + NADPH + H(+)</text>
        <dbReference type="Rhea" id="RHEA:17737"/>
        <dbReference type="ChEBI" id="CHEBI:15378"/>
        <dbReference type="ChEBI" id="CHEBI:16630"/>
        <dbReference type="ChEBI" id="CHEBI:36208"/>
        <dbReference type="ChEBI" id="CHEBI:57783"/>
        <dbReference type="ChEBI" id="CHEBI:58349"/>
        <dbReference type="EC" id="1.1.1.25"/>
    </reaction>
</comment>
<comment type="function">
    <text evidence="8">Involved in the biosynthesis of the chorismate, which leads to the biosynthesis of aromatic amino acids. Catalyzes the reversible NADPH linked reduction of 3-dehydroshikimate (DHSA) to yield shikimate (SA).</text>
</comment>
<dbReference type="Gene3D" id="3.40.50.10860">
    <property type="entry name" value="Leucine Dehydrogenase, chain A, domain 1"/>
    <property type="match status" value="1"/>
</dbReference>
<feature type="binding site" evidence="8">
    <location>
        <position position="221"/>
    </location>
    <ligand>
        <name>shikimate</name>
        <dbReference type="ChEBI" id="CHEBI:36208"/>
    </ligand>
</feature>
<sequence>MKLAAVIGWPIHHSRSPKLHTHWLKRYGIPGSYVALPIRPEDLAACLPVLPKMGFTGCNLTIPHKEIVLPLLDEIDAAARAIGAVNTVMFQDGRILGTNTDVYGFSEYLRRSVPNFRADAGPIAVLGAGGASRAVLYGLAEAGAREIRVINRSAARAEALIQHFQRPGLTLHAVDDAGAQEALHGATLLVNATSLGMTGQPAHTLNLDGLAPGATVYDLVYSPLDTDLLIQARARGYRTVDGLGMLLYQAKPAFARFFGIDPEVDDDLRAAALA</sequence>
<feature type="active site" description="Proton acceptor" evidence="8">
    <location>
        <position position="65"/>
    </location>
</feature>
<dbReference type="InterPro" id="IPR006151">
    <property type="entry name" value="Shikm_DH/Glu-tRNA_Rdtase"/>
</dbReference>
<feature type="binding site" evidence="8">
    <location>
        <position position="249"/>
    </location>
    <ligand>
        <name>shikimate</name>
        <dbReference type="ChEBI" id="CHEBI:36208"/>
    </ligand>
</feature>
<protein>
    <recommendedName>
        <fullName evidence="2 8">Shikimate dehydrogenase (NADP(+))</fullName>
        <shortName evidence="8">SDH</shortName>
        <ecNumber evidence="2 8">1.1.1.25</ecNumber>
    </recommendedName>
</protein>
<dbReference type="Pfam" id="PF08501">
    <property type="entry name" value="Shikimate_dh_N"/>
    <property type="match status" value="1"/>
</dbReference>
<keyword evidence="6 8" id="KW-0057">Aromatic amino acid biosynthesis</keyword>
<dbReference type="HAMAP" id="MF_00222">
    <property type="entry name" value="Shikimate_DH_AroE"/>
    <property type="match status" value="1"/>
</dbReference>
<comment type="similarity">
    <text evidence="8">Belongs to the shikimate dehydrogenase family.</text>
</comment>
<dbReference type="CDD" id="cd01065">
    <property type="entry name" value="NAD_bind_Shikimate_DH"/>
    <property type="match status" value="1"/>
</dbReference>
<dbReference type="GO" id="GO:0009073">
    <property type="term" value="P:aromatic amino acid family biosynthetic process"/>
    <property type="evidence" value="ECO:0007669"/>
    <property type="project" value="UniProtKB-KW"/>
</dbReference>
<feature type="binding site" evidence="8">
    <location>
        <position position="101"/>
    </location>
    <ligand>
        <name>shikimate</name>
        <dbReference type="ChEBI" id="CHEBI:36208"/>
    </ligand>
</feature>
<keyword evidence="12" id="KW-1185">Reference proteome</keyword>
<dbReference type="PANTHER" id="PTHR21089:SF1">
    <property type="entry name" value="BIFUNCTIONAL 3-DEHYDROQUINATE DEHYDRATASE_SHIKIMATE DEHYDROGENASE, CHLOROPLASTIC"/>
    <property type="match status" value="1"/>
</dbReference>
<evidence type="ECO:0000313" key="12">
    <source>
        <dbReference type="Proteomes" id="UP000033774"/>
    </source>
</evidence>
<evidence type="ECO:0000313" key="11">
    <source>
        <dbReference type="EMBL" id="KJV08913.1"/>
    </source>
</evidence>
<reference evidence="11 12" key="1">
    <citation type="submission" date="2015-03" db="EMBL/GenBank/DDBJ databases">
        <title>Draft genome sequence of Elstera litoralis.</title>
        <authorList>
            <person name="Rahalkar M.C."/>
            <person name="Dhakephalkar P.K."/>
            <person name="Pore S.D."/>
            <person name="Arora P."/>
            <person name="Kapse N.G."/>
            <person name="Pandit P.S."/>
        </authorList>
    </citation>
    <scope>NUCLEOTIDE SEQUENCE [LARGE SCALE GENOMIC DNA]</scope>
    <source>
        <strain evidence="11 12">Dia-1</strain>
    </source>
</reference>
<feature type="binding site" evidence="8">
    <location>
        <position position="242"/>
    </location>
    <ligand>
        <name>NADP(+)</name>
        <dbReference type="ChEBI" id="CHEBI:58349"/>
    </ligand>
</feature>
<dbReference type="EC" id="1.1.1.25" evidence="2 8"/>
<feature type="binding site" evidence="8">
    <location>
        <begin position="14"/>
        <end position="16"/>
    </location>
    <ligand>
        <name>shikimate</name>
        <dbReference type="ChEBI" id="CHEBI:36208"/>
    </ligand>
</feature>
<evidence type="ECO:0000256" key="2">
    <source>
        <dbReference type="ARBA" id="ARBA00012962"/>
    </source>
</evidence>
<evidence type="ECO:0000256" key="3">
    <source>
        <dbReference type="ARBA" id="ARBA00022605"/>
    </source>
</evidence>
<dbReference type="GO" id="GO:0008652">
    <property type="term" value="P:amino acid biosynthetic process"/>
    <property type="evidence" value="ECO:0007669"/>
    <property type="project" value="UniProtKB-KW"/>
</dbReference>
<keyword evidence="3 8" id="KW-0028">Amino-acid biosynthesis</keyword>
<comment type="pathway">
    <text evidence="1 8">Metabolic intermediate biosynthesis; chorismate biosynthesis; chorismate from D-erythrose 4-phosphate and phosphoenolpyruvate: step 4/7.</text>
</comment>
<name>A0A0F3IQT1_9PROT</name>
<dbReference type="GO" id="GO:0004764">
    <property type="term" value="F:shikimate 3-dehydrogenase (NADP+) activity"/>
    <property type="evidence" value="ECO:0007669"/>
    <property type="project" value="UniProtKB-UniRule"/>
</dbReference>
<evidence type="ECO:0000259" key="10">
    <source>
        <dbReference type="Pfam" id="PF08501"/>
    </source>
</evidence>
<dbReference type="InterPro" id="IPR036291">
    <property type="entry name" value="NAD(P)-bd_dom_sf"/>
</dbReference>
<dbReference type="Gene3D" id="3.40.50.720">
    <property type="entry name" value="NAD(P)-binding Rossmann-like Domain"/>
    <property type="match status" value="1"/>
</dbReference>
<feature type="binding site" evidence="8">
    <location>
        <position position="61"/>
    </location>
    <ligand>
        <name>shikimate</name>
        <dbReference type="ChEBI" id="CHEBI:36208"/>
    </ligand>
</feature>
<dbReference type="Pfam" id="PF01488">
    <property type="entry name" value="Shikimate_DH"/>
    <property type="match status" value="1"/>
</dbReference>
<dbReference type="GO" id="GO:0009423">
    <property type="term" value="P:chorismate biosynthetic process"/>
    <property type="evidence" value="ECO:0007669"/>
    <property type="project" value="UniProtKB-UniRule"/>
</dbReference>
<dbReference type="UniPathway" id="UPA00053">
    <property type="reaction ID" value="UER00087"/>
</dbReference>
<feature type="domain" description="Shikimate dehydrogenase substrate binding N-terminal" evidence="10">
    <location>
        <begin position="6"/>
        <end position="88"/>
    </location>
</feature>
<comment type="caution">
    <text evidence="11">The sequence shown here is derived from an EMBL/GenBank/DDBJ whole genome shotgun (WGS) entry which is preliminary data.</text>
</comment>
<evidence type="ECO:0000256" key="5">
    <source>
        <dbReference type="ARBA" id="ARBA00023002"/>
    </source>
</evidence>
<evidence type="ECO:0000259" key="9">
    <source>
        <dbReference type="Pfam" id="PF01488"/>
    </source>
</evidence>
<dbReference type="InterPro" id="IPR013708">
    <property type="entry name" value="Shikimate_DH-bd_N"/>
</dbReference>
<comment type="subunit">
    <text evidence="8">Homodimer.</text>
</comment>
<dbReference type="RefSeq" id="WP_045776530.1">
    <property type="nucleotide sequence ID" value="NZ_LAJY01000412.1"/>
</dbReference>
<feature type="binding site" evidence="8">
    <location>
        <position position="86"/>
    </location>
    <ligand>
        <name>shikimate</name>
        <dbReference type="ChEBI" id="CHEBI:36208"/>
    </ligand>
</feature>
<evidence type="ECO:0000256" key="7">
    <source>
        <dbReference type="ARBA" id="ARBA00049442"/>
    </source>
</evidence>
<dbReference type="Proteomes" id="UP000033774">
    <property type="component" value="Unassembled WGS sequence"/>
</dbReference>
<evidence type="ECO:0000256" key="4">
    <source>
        <dbReference type="ARBA" id="ARBA00022857"/>
    </source>
</evidence>
<accession>A0A0F3IQT1</accession>
<feature type="binding site" evidence="8">
    <location>
        <begin position="127"/>
        <end position="131"/>
    </location>
    <ligand>
        <name>NADP(+)</name>
        <dbReference type="ChEBI" id="CHEBI:58349"/>
    </ligand>
</feature>
<dbReference type="AlphaFoldDB" id="A0A0F3IQT1"/>
<dbReference type="PANTHER" id="PTHR21089">
    <property type="entry name" value="SHIKIMATE DEHYDROGENASE"/>
    <property type="match status" value="1"/>
</dbReference>
<dbReference type="InterPro" id="IPR046346">
    <property type="entry name" value="Aminoacid_DH-like_N_sf"/>
</dbReference>
<dbReference type="NCBIfam" id="NF001312">
    <property type="entry name" value="PRK00258.1-4"/>
    <property type="match status" value="1"/>
</dbReference>
<dbReference type="GO" id="GO:0019632">
    <property type="term" value="P:shikimate metabolic process"/>
    <property type="evidence" value="ECO:0007669"/>
    <property type="project" value="InterPro"/>
</dbReference>
<dbReference type="SUPFAM" id="SSF53223">
    <property type="entry name" value="Aminoacid dehydrogenase-like, N-terminal domain"/>
    <property type="match status" value="1"/>
</dbReference>
<proteinExistence type="inferred from homology"/>
<keyword evidence="5 8" id="KW-0560">Oxidoreductase</keyword>
<dbReference type="GO" id="GO:0005829">
    <property type="term" value="C:cytosol"/>
    <property type="evidence" value="ECO:0007669"/>
    <property type="project" value="TreeGrafter"/>
</dbReference>
<keyword evidence="4 8" id="KW-0521">NADP</keyword>
<evidence type="ECO:0000256" key="1">
    <source>
        <dbReference type="ARBA" id="ARBA00004871"/>
    </source>
</evidence>
<comment type="caution">
    <text evidence="8">Lacks conserved residue(s) required for the propagation of feature annotation.</text>
</comment>
<evidence type="ECO:0000256" key="8">
    <source>
        <dbReference type="HAMAP-Rule" id="MF_00222"/>
    </source>
</evidence>